<dbReference type="AlphaFoldDB" id="A0A7H0VG61"/>
<keyword evidence="3" id="KW-1185">Reference proteome</keyword>
<feature type="chain" id="PRO_5028858282" evidence="1">
    <location>
        <begin position="28"/>
        <end position="319"/>
    </location>
</feature>
<evidence type="ECO:0000313" key="2">
    <source>
        <dbReference type="EMBL" id="QNR24709.1"/>
    </source>
</evidence>
<proteinExistence type="predicted"/>
<dbReference type="EMBL" id="CP060139">
    <property type="protein sequence ID" value="QNR24709.1"/>
    <property type="molecule type" value="Genomic_DNA"/>
</dbReference>
<gene>
    <name evidence="2" type="ORF">H4K34_02370</name>
</gene>
<evidence type="ECO:0000256" key="1">
    <source>
        <dbReference type="SAM" id="SignalP"/>
    </source>
</evidence>
<reference evidence="2 3" key="1">
    <citation type="submission" date="2020-08" db="EMBL/GenBank/DDBJ databases">
        <title>Croceimicrobium hydrocarbonivorans gen. nov., sp. nov., a novel marine bacterium isolated from a bacterial consortium that degrades polyethylene terephthalate.</title>
        <authorList>
            <person name="Liu R."/>
        </authorList>
    </citation>
    <scope>NUCLEOTIDE SEQUENCE [LARGE SCALE GENOMIC DNA]</scope>
    <source>
        <strain evidence="2 3">A20-9</strain>
    </source>
</reference>
<protein>
    <submittedName>
        <fullName evidence="2">Uncharacterized protein</fullName>
    </submittedName>
</protein>
<dbReference type="Proteomes" id="UP000516305">
    <property type="component" value="Chromosome"/>
</dbReference>
<organism evidence="2 3">
    <name type="scientific">Croceimicrobium hydrocarbonivorans</name>
    <dbReference type="NCBI Taxonomy" id="2761580"/>
    <lineage>
        <taxon>Bacteria</taxon>
        <taxon>Pseudomonadati</taxon>
        <taxon>Bacteroidota</taxon>
        <taxon>Flavobacteriia</taxon>
        <taxon>Flavobacteriales</taxon>
        <taxon>Owenweeksiaceae</taxon>
        <taxon>Croceimicrobium</taxon>
    </lineage>
</organism>
<feature type="signal peptide" evidence="1">
    <location>
        <begin position="1"/>
        <end position="27"/>
    </location>
</feature>
<name>A0A7H0VG61_9FLAO</name>
<keyword evidence="1" id="KW-0732">Signal</keyword>
<dbReference type="KEGG" id="chyd:H4K34_02370"/>
<sequence length="319" mass="37135">MKLALKINSMRLKISLCLSLLFIGLHAQNQPPMLFQMYYQGYERMPNFHFVSLSEAYFSHLEKEPPVIAEDYLEYAGFKEQNYHVLSATNRKLFLDRCGFNEKDFLFVYDLDSNITLKFPLRKLKVSAFLSLYSGENDQPFHEYDYVIGLEIDSNFLPLSYNVHQNNFAIIASENPFEKANTEIMQFTEMPYEHVPFVDSLSPKDSTSLFFFKYKYGPLQIIAMDRGEKFRPHYRRLLVYDLRRGVYINSREYFDSEGSSVAPLSIQGRNFGANQWVGPLIKGHGPILFGFSYQSFSCVNLEFLVPGQMPLPILCDNRH</sequence>
<dbReference type="RefSeq" id="WP_210759236.1">
    <property type="nucleotide sequence ID" value="NZ_CP060139.1"/>
</dbReference>
<accession>A0A7H0VG61</accession>
<evidence type="ECO:0000313" key="3">
    <source>
        <dbReference type="Proteomes" id="UP000516305"/>
    </source>
</evidence>